<dbReference type="EMBL" id="LT882679">
    <property type="protein sequence ID" value="SMY23430.1"/>
    <property type="molecule type" value="Genomic_DNA"/>
</dbReference>
<feature type="region of interest" description="Disordered" evidence="1">
    <location>
        <begin position="952"/>
        <end position="997"/>
    </location>
</feature>
<dbReference type="SUPFAM" id="SSF48065">
    <property type="entry name" value="DBL homology domain (DH-domain)"/>
    <property type="match status" value="1"/>
</dbReference>
<evidence type="ECO:0000256" key="1">
    <source>
        <dbReference type="SAM" id="MobiDB-lite"/>
    </source>
</evidence>
<dbReference type="GO" id="GO:0005085">
    <property type="term" value="F:guanyl-nucleotide exchange factor activity"/>
    <property type="evidence" value="ECO:0007669"/>
    <property type="project" value="InterPro"/>
</dbReference>
<dbReference type="SUPFAM" id="SSF50729">
    <property type="entry name" value="PH domain-like"/>
    <property type="match status" value="1"/>
</dbReference>
<dbReference type="InterPro" id="IPR000219">
    <property type="entry name" value="DH_dom"/>
</dbReference>
<feature type="compositionally biased region" description="Basic and acidic residues" evidence="1">
    <location>
        <begin position="880"/>
        <end position="896"/>
    </location>
</feature>
<feature type="region of interest" description="Disordered" evidence="1">
    <location>
        <begin position="1030"/>
        <end position="1054"/>
    </location>
</feature>
<accession>A0A1Y6LJ41</accession>
<feature type="region of interest" description="Disordered" evidence="1">
    <location>
        <begin position="865"/>
        <end position="915"/>
    </location>
</feature>
<feature type="compositionally biased region" description="Polar residues" evidence="1">
    <location>
        <begin position="865"/>
        <end position="879"/>
    </location>
</feature>
<dbReference type="PANTHER" id="PTHR45818:SF3">
    <property type="entry name" value="PROTEIN VAV"/>
    <property type="match status" value="1"/>
</dbReference>
<feature type="region of interest" description="Disordered" evidence="1">
    <location>
        <begin position="100"/>
        <end position="126"/>
    </location>
</feature>
<proteinExistence type="predicted"/>
<feature type="compositionally biased region" description="Low complexity" evidence="1">
    <location>
        <begin position="897"/>
        <end position="909"/>
    </location>
</feature>
<dbReference type="Gene3D" id="1.20.900.10">
    <property type="entry name" value="Dbl homology (DH) domain"/>
    <property type="match status" value="1"/>
</dbReference>
<name>A0A1Y6LJ41_ZYMTR</name>
<evidence type="ECO:0000259" key="2">
    <source>
        <dbReference type="PROSITE" id="PS50010"/>
    </source>
</evidence>
<reference evidence="3 4" key="1">
    <citation type="submission" date="2016-10" db="EMBL/GenBank/DDBJ databases">
        <authorList>
            <person name="Varghese N."/>
        </authorList>
    </citation>
    <scope>NUCLEOTIDE SEQUENCE [LARGE SCALE GENOMIC DNA]</scope>
</reference>
<dbReference type="InterPro" id="IPR035899">
    <property type="entry name" value="DBL_dom_sf"/>
</dbReference>
<dbReference type="Pfam" id="PF00621">
    <property type="entry name" value="RhoGEF"/>
    <property type="match status" value="1"/>
</dbReference>
<organism evidence="3 4">
    <name type="scientific">Zymoseptoria tritici ST99CH_1A5</name>
    <dbReference type="NCBI Taxonomy" id="1276529"/>
    <lineage>
        <taxon>Eukaryota</taxon>
        <taxon>Fungi</taxon>
        <taxon>Dikarya</taxon>
        <taxon>Ascomycota</taxon>
        <taxon>Pezizomycotina</taxon>
        <taxon>Dothideomycetes</taxon>
        <taxon>Dothideomycetidae</taxon>
        <taxon>Mycosphaerellales</taxon>
        <taxon>Mycosphaerellaceae</taxon>
        <taxon>Zymoseptoria</taxon>
    </lineage>
</organism>
<gene>
    <name evidence="3" type="ORF">ZT1A5_G4870</name>
</gene>
<dbReference type="Proteomes" id="UP000215453">
    <property type="component" value="Chromosome 4"/>
</dbReference>
<dbReference type="PANTHER" id="PTHR45818">
    <property type="entry name" value="PROTEIN VAV"/>
    <property type="match status" value="1"/>
</dbReference>
<dbReference type="PROSITE" id="PS50010">
    <property type="entry name" value="DH_2"/>
    <property type="match status" value="1"/>
</dbReference>
<protein>
    <recommendedName>
        <fullName evidence="2">DH domain-containing protein</fullName>
    </recommendedName>
</protein>
<sequence length="1054" mass="117851">MFSHRQSWIQPYGTAQTTSQHIYQLSVLRRILGHPFTTLSSTCELSRPDTTRAAFQLVDEFGIQRTSSASAFSGRIRLDSVPGSEQIEARLGDVIEGDDELIPSPIHTSQVPVELSAGSEPEEELNDITEHELEDDFDPHDYREGQATPIVDIAGPASKSQHQQPPAFSRWVSKLRRKRHNHPQVLSPRKERWTLDDFDTQTASPGQQYLSPGRHYHSDSQGSSVRFVTAVRSATATLASASMATLSRRTTRFRRGHQRSSIVSGSEIRLSIESRRSIIDEAAKQRARKRREKLEELIRTEESYVADVKALSNVRILSVSLSSKADNADYSQAYFTILAHQPTATSFARTSTQRTIADILHLHDDILGCLHRIVPFAEYDQTIARVPLPLRAHNRWHSVDAVPQRTTPNRSTLATIRQGRRSLNISRSSSDDAQVVLRCSPQTIAAVAKAFSDNMLRFAAYEDYGANYDLIQRDVDDTQRAIAGWADFDKAIEAISAHVNPMRTREANRKRAMTVKDLLIKPIQRLPRYELLFSDLHKLTPACDDPISHAEIEELRLKLNSVCHRMNAAKENPARARALEMTWLIGDRLTFSSQVPRSIFLQLLGRVSLCGSLYIAYRSRDRIKGAYVICVLFESCLLLASCDEDQSKYSILVSITLANATIEETDNAKGLQCHTAPHAWKVVFEQGARMYELIFTACSAVESEVWRTHIASGIETQIAAVAEGKANVFELQSPLTADMKSIGKAFGKPGSFVRRMSVQRAATIGPTADLNQVIIKNTQAVKEVMDNSSQGSFQIPRSQSVATPSHVQTLAPRRADRHRLETILSDVWSRDVLPYPGMVRRSDPIRAGANHVIRKFSMASITSNFSSSKRTGSYTSMSSWRKEDMPPPRNRGESGREGSSMSSRQSRPPLIDFHTAPDAFLPADFEIGRPSKDKRKRSALRTFTMTMERPFTPLLGNENKQSGLRRAQSVKDVVDDQARPGPSPIQLKRREEKRTGTPVYSVVQERARTPAMLHVKDESLEMGMGVGEASNGAVAGKAPRKSKSRLLRLFGQER</sequence>
<dbReference type="SMART" id="SM00325">
    <property type="entry name" value="RhoGEF"/>
    <property type="match status" value="1"/>
</dbReference>
<feature type="domain" description="DH" evidence="2">
    <location>
        <begin position="289"/>
        <end position="572"/>
    </location>
</feature>
<dbReference type="GO" id="GO:0005737">
    <property type="term" value="C:cytoplasm"/>
    <property type="evidence" value="ECO:0007669"/>
    <property type="project" value="TreeGrafter"/>
</dbReference>
<dbReference type="AlphaFoldDB" id="A0A1Y6LJ41"/>
<evidence type="ECO:0000313" key="3">
    <source>
        <dbReference type="EMBL" id="SMY23430.1"/>
    </source>
</evidence>
<evidence type="ECO:0000313" key="4">
    <source>
        <dbReference type="Proteomes" id="UP000215453"/>
    </source>
</evidence>